<keyword evidence="5 6" id="KW-0472">Membrane</keyword>
<dbReference type="EMBL" id="JBHUDE010000009">
    <property type="protein sequence ID" value="MFD1606659.1"/>
    <property type="molecule type" value="Genomic_DNA"/>
</dbReference>
<dbReference type="InterPro" id="IPR024923">
    <property type="entry name" value="PG_synth_SpoVB"/>
</dbReference>
<accession>A0ABW4HM21</accession>
<name>A0ABW4HM21_9BACI</name>
<evidence type="ECO:0000256" key="1">
    <source>
        <dbReference type="ARBA" id="ARBA00004651"/>
    </source>
</evidence>
<evidence type="ECO:0000256" key="3">
    <source>
        <dbReference type="ARBA" id="ARBA00022692"/>
    </source>
</evidence>
<feature type="transmembrane region" description="Helical" evidence="6">
    <location>
        <begin position="86"/>
        <end position="112"/>
    </location>
</feature>
<keyword evidence="2" id="KW-1003">Cell membrane</keyword>
<dbReference type="Pfam" id="PF01943">
    <property type="entry name" value="Polysacc_synt"/>
    <property type="match status" value="1"/>
</dbReference>
<feature type="transmembrane region" description="Helical" evidence="6">
    <location>
        <begin position="230"/>
        <end position="250"/>
    </location>
</feature>
<keyword evidence="4 6" id="KW-1133">Transmembrane helix</keyword>
<gene>
    <name evidence="7" type="ORF">ACFSBH_03145</name>
</gene>
<dbReference type="RefSeq" id="WP_251517019.1">
    <property type="nucleotide sequence ID" value="NZ_JAMBON010000045.1"/>
</dbReference>
<evidence type="ECO:0000256" key="2">
    <source>
        <dbReference type="ARBA" id="ARBA00022475"/>
    </source>
</evidence>
<sequence>MTSESKGLLRGAFLLTIAGMLSKILSAGYRVPLQNFTGDVGFYIYQQIYPLLGMALVLSLYGFPSAISNIAAEVKRKQQKLTLNHFYLPILLILFFMVGIIASLLFVFSGNVATWVGDPNLTRAYKIVAVSFLVIPFTSLLRGASQGHLQMKPTAYSQVGEQVVRVFMIILVALYVNAQGVSMYRIGEGAAIASIFGGVVAIFILLIFMKRQEVPRISNERIPWRYYIQTLLLLGFVAALNHMVLLLFQFGDAFTLIPALQEYGLLPREAMEEKGVLDRGQPLIQLGTVLGSSFALAMIPSISKSKLKENPIEFYQKVRSSLAISFYLAFSATAGLIAIMPEANILLYQDLKGTVDLRILMLAILLSAIGITCATILQGLGYMKRTALLILVAVMLNWIGNEWLVPIYGITGSAISTVIGLAFFSCFVLLELKRKLPNLQFARYINWRALFLATSAMLLYIFVIKQFLPAELSRAGALFFVGIIASTGACMYIFILIRGKALKRSEIMMLPFSRLLMRIYKER</sequence>
<proteinExistence type="predicted"/>
<feature type="transmembrane region" description="Helical" evidence="6">
    <location>
        <begin position="414"/>
        <end position="432"/>
    </location>
</feature>
<organism evidence="7 8">
    <name type="scientific">Oceanobacillus luteolus</name>
    <dbReference type="NCBI Taxonomy" id="1274358"/>
    <lineage>
        <taxon>Bacteria</taxon>
        <taxon>Bacillati</taxon>
        <taxon>Bacillota</taxon>
        <taxon>Bacilli</taxon>
        <taxon>Bacillales</taxon>
        <taxon>Bacillaceae</taxon>
        <taxon>Oceanobacillus</taxon>
    </lineage>
</organism>
<keyword evidence="8" id="KW-1185">Reference proteome</keyword>
<evidence type="ECO:0000256" key="4">
    <source>
        <dbReference type="ARBA" id="ARBA00022989"/>
    </source>
</evidence>
<reference evidence="8" key="1">
    <citation type="journal article" date="2019" name="Int. J. Syst. Evol. Microbiol.">
        <title>The Global Catalogue of Microorganisms (GCM) 10K type strain sequencing project: providing services to taxonomists for standard genome sequencing and annotation.</title>
        <authorList>
            <consortium name="The Broad Institute Genomics Platform"/>
            <consortium name="The Broad Institute Genome Sequencing Center for Infectious Disease"/>
            <person name="Wu L."/>
            <person name="Ma J."/>
        </authorList>
    </citation>
    <scope>NUCLEOTIDE SEQUENCE [LARGE SCALE GENOMIC DNA]</scope>
    <source>
        <strain evidence="8">CGMCC 1.12376</strain>
    </source>
</reference>
<feature type="transmembrane region" description="Helical" evidence="6">
    <location>
        <begin position="475"/>
        <end position="497"/>
    </location>
</feature>
<feature type="transmembrane region" description="Helical" evidence="6">
    <location>
        <begin position="444"/>
        <end position="463"/>
    </location>
</feature>
<dbReference type="PANTHER" id="PTHR30250:SF29">
    <property type="entry name" value="POLYSACCHARIDE BIOSYNTHESIS PROTEIN C-TERMINAL DOMAIN-CONTAINING PROTEIN"/>
    <property type="match status" value="1"/>
</dbReference>
<evidence type="ECO:0000256" key="6">
    <source>
        <dbReference type="SAM" id="Phobius"/>
    </source>
</evidence>
<dbReference type="InterPro" id="IPR050833">
    <property type="entry name" value="Poly_Biosynth_Transport"/>
</dbReference>
<feature type="transmembrane region" description="Helical" evidence="6">
    <location>
        <begin position="51"/>
        <end position="74"/>
    </location>
</feature>
<feature type="transmembrane region" description="Helical" evidence="6">
    <location>
        <begin position="283"/>
        <end position="302"/>
    </location>
</feature>
<feature type="transmembrane region" description="Helical" evidence="6">
    <location>
        <begin position="359"/>
        <end position="380"/>
    </location>
</feature>
<evidence type="ECO:0000313" key="7">
    <source>
        <dbReference type="EMBL" id="MFD1606659.1"/>
    </source>
</evidence>
<feature type="transmembrane region" description="Helical" evidence="6">
    <location>
        <begin position="124"/>
        <end position="142"/>
    </location>
</feature>
<evidence type="ECO:0000313" key="8">
    <source>
        <dbReference type="Proteomes" id="UP001597221"/>
    </source>
</evidence>
<dbReference type="InterPro" id="IPR002797">
    <property type="entry name" value="Polysacc_synth"/>
</dbReference>
<feature type="transmembrane region" description="Helical" evidence="6">
    <location>
        <begin position="12"/>
        <end position="31"/>
    </location>
</feature>
<comment type="caution">
    <text evidence="7">The sequence shown here is derived from an EMBL/GenBank/DDBJ whole genome shotgun (WGS) entry which is preliminary data.</text>
</comment>
<feature type="transmembrane region" description="Helical" evidence="6">
    <location>
        <begin position="387"/>
        <end position="408"/>
    </location>
</feature>
<feature type="transmembrane region" description="Helical" evidence="6">
    <location>
        <begin position="190"/>
        <end position="209"/>
    </location>
</feature>
<dbReference type="PANTHER" id="PTHR30250">
    <property type="entry name" value="PST FAMILY PREDICTED COLANIC ACID TRANSPORTER"/>
    <property type="match status" value="1"/>
</dbReference>
<dbReference type="Proteomes" id="UP001597221">
    <property type="component" value="Unassembled WGS sequence"/>
</dbReference>
<feature type="transmembrane region" description="Helical" evidence="6">
    <location>
        <begin position="163"/>
        <end position="184"/>
    </location>
</feature>
<comment type="subcellular location">
    <subcellularLocation>
        <location evidence="1">Cell membrane</location>
        <topology evidence="1">Multi-pass membrane protein</topology>
    </subcellularLocation>
</comment>
<dbReference type="CDD" id="cd13124">
    <property type="entry name" value="MATE_SpoVB_like"/>
    <property type="match status" value="1"/>
</dbReference>
<keyword evidence="3 6" id="KW-0812">Transmembrane</keyword>
<evidence type="ECO:0000256" key="5">
    <source>
        <dbReference type="ARBA" id="ARBA00023136"/>
    </source>
</evidence>
<protein>
    <submittedName>
        <fullName evidence="7">Oligosaccharide flippase family protein</fullName>
    </submittedName>
</protein>
<feature type="transmembrane region" description="Helical" evidence="6">
    <location>
        <begin position="322"/>
        <end position="339"/>
    </location>
</feature>